<dbReference type="PANTHER" id="PTHR10590">
    <property type="entry name" value="SODIUM/NUCLEOSIDE COTRANSPORTER"/>
    <property type="match status" value="1"/>
</dbReference>
<evidence type="ECO:0000259" key="8">
    <source>
        <dbReference type="Pfam" id="PF01773"/>
    </source>
</evidence>
<feature type="transmembrane region" description="Helical" evidence="7">
    <location>
        <begin position="95"/>
        <end position="118"/>
    </location>
</feature>
<evidence type="ECO:0000259" key="10">
    <source>
        <dbReference type="Pfam" id="PF07670"/>
    </source>
</evidence>
<dbReference type="NCBIfam" id="TIGR00804">
    <property type="entry name" value="nupC"/>
    <property type="match status" value="1"/>
</dbReference>
<feature type="transmembrane region" description="Helical" evidence="7">
    <location>
        <begin position="294"/>
        <end position="313"/>
    </location>
</feature>
<dbReference type="InterPro" id="IPR002668">
    <property type="entry name" value="CNT_N_dom"/>
</dbReference>
<keyword evidence="5 7" id="KW-1133">Transmembrane helix</keyword>
<dbReference type="RefSeq" id="WP_074267671.1">
    <property type="nucleotide sequence ID" value="NZ_FSRM01000002.1"/>
</dbReference>
<dbReference type="PANTHER" id="PTHR10590:SF4">
    <property type="entry name" value="SOLUTE CARRIER FAMILY 28 MEMBER 3"/>
    <property type="match status" value="1"/>
</dbReference>
<dbReference type="InterPro" id="IPR011657">
    <property type="entry name" value="CNT_C_dom"/>
</dbReference>
<feature type="domain" description="Nucleoside transporter/FeoB GTPase Gate" evidence="10">
    <location>
        <begin position="98"/>
        <end position="195"/>
    </location>
</feature>
<name>A0A1N6K1C8_9BURK</name>
<feature type="transmembrane region" description="Helical" evidence="7">
    <location>
        <begin position="37"/>
        <end position="59"/>
    </location>
</feature>
<dbReference type="Pfam" id="PF07662">
    <property type="entry name" value="Nucleos_tra2_C"/>
    <property type="match status" value="1"/>
</dbReference>
<dbReference type="EMBL" id="FSRM01000002">
    <property type="protein sequence ID" value="SIO50349.1"/>
    <property type="molecule type" value="Genomic_DNA"/>
</dbReference>
<dbReference type="GO" id="GO:0005886">
    <property type="term" value="C:plasma membrane"/>
    <property type="evidence" value="ECO:0007669"/>
    <property type="project" value="UniProtKB-SubCell"/>
</dbReference>
<dbReference type="OrthoDB" id="9766455at2"/>
<dbReference type="GO" id="GO:0005337">
    <property type="term" value="F:nucleoside transmembrane transporter activity"/>
    <property type="evidence" value="ECO:0007669"/>
    <property type="project" value="InterPro"/>
</dbReference>
<dbReference type="Proteomes" id="UP000184693">
    <property type="component" value="Unassembled WGS sequence"/>
</dbReference>
<feature type="transmembrane region" description="Helical" evidence="7">
    <location>
        <begin position="400"/>
        <end position="423"/>
    </location>
</feature>
<evidence type="ECO:0000256" key="1">
    <source>
        <dbReference type="ARBA" id="ARBA00004651"/>
    </source>
</evidence>
<evidence type="ECO:0000256" key="4">
    <source>
        <dbReference type="ARBA" id="ARBA00022692"/>
    </source>
</evidence>
<protein>
    <recommendedName>
        <fullName evidence="7">Nucleoside permease</fullName>
    </recommendedName>
</protein>
<comment type="subcellular location">
    <subcellularLocation>
        <location evidence="1">Cell membrane</location>
        <topology evidence="1">Multi-pass membrane protein</topology>
    </subcellularLocation>
</comment>
<dbReference type="InterPro" id="IPR011642">
    <property type="entry name" value="Gate_dom"/>
</dbReference>
<evidence type="ECO:0000256" key="5">
    <source>
        <dbReference type="ARBA" id="ARBA00022989"/>
    </source>
</evidence>
<accession>A0A1N6K1C8</accession>
<evidence type="ECO:0000313" key="11">
    <source>
        <dbReference type="EMBL" id="SIO50349.1"/>
    </source>
</evidence>
<keyword evidence="3" id="KW-1003">Cell membrane</keyword>
<feature type="domain" description="Concentrative nucleoside transporter C-terminal" evidence="9">
    <location>
        <begin position="201"/>
        <end position="418"/>
    </location>
</feature>
<reference evidence="11 12" key="1">
    <citation type="submission" date="2016-11" db="EMBL/GenBank/DDBJ databases">
        <authorList>
            <person name="Jaros S."/>
            <person name="Januszkiewicz K."/>
            <person name="Wedrychowicz H."/>
        </authorList>
    </citation>
    <scope>NUCLEOTIDE SEQUENCE [LARGE SCALE GENOMIC DNA]</scope>
    <source>
        <strain evidence="11 12">GAS86</strain>
    </source>
</reference>
<evidence type="ECO:0000259" key="9">
    <source>
        <dbReference type="Pfam" id="PF07662"/>
    </source>
</evidence>
<comment type="similarity">
    <text evidence="2 7">Belongs to the concentrative nucleoside transporter (CNT) (TC 2.A.41) family.</text>
</comment>
<evidence type="ECO:0000256" key="7">
    <source>
        <dbReference type="RuleBase" id="RU362018"/>
    </source>
</evidence>
<dbReference type="InterPro" id="IPR018270">
    <property type="entry name" value="C_nuclsd_transpt_met_bac"/>
</dbReference>
<gene>
    <name evidence="11" type="ORF">SAMN05444168_5734</name>
</gene>
<feature type="transmembrane region" description="Helical" evidence="7">
    <location>
        <begin position="201"/>
        <end position="221"/>
    </location>
</feature>
<evidence type="ECO:0000256" key="3">
    <source>
        <dbReference type="ARBA" id="ARBA00022475"/>
    </source>
</evidence>
<sequence length="424" mass="44285">MDILRSLCGIVFLLLIAYVLSTNRSGIRLRTLIPALLAQVSIGALVLFVPLGSAALAAAARGVNNVLQMGDRGVSFMFGGLVDAKMFQLFGGGGFVFALRVLPMIIFVTALIAVLYHIGVMKWIINGLGVVFEKLLAVTRVEACSAVATIFLGQSEMPAFVKPFVREMTGAELFAVMSSGMASVAGSVLAGYAGLGVNLEYLLAASFMAIPGGLLFAKLIFPTTEPSRVVLEGLHFDERKSANVIEAAAAGASIGLRIAINVGAMLIAFIGLIALLNSTVSGIAGLFGHPQITLQSILGWVFAPLAWLIGVPWQDAPLAGNFIGEKLILNEFVAYVDLSPYLKGAQSVAAAGLQVLDPKTLAIVSFALCGFANFSSIAILTGGFSAVAAERRAEVARYGLRVVAAATLSNLMSAAIAGIFLSFH</sequence>
<keyword evidence="6 7" id="KW-0472">Membrane</keyword>
<feature type="transmembrane region" description="Helical" evidence="7">
    <location>
        <begin position="361"/>
        <end position="388"/>
    </location>
</feature>
<evidence type="ECO:0000256" key="6">
    <source>
        <dbReference type="ARBA" id="ARBA00023136"/>
    </source>
</evidence>
<keyword evidence="7" id="KW-0813">Transport</keyword>
<dbReference type="AlphaFoldDB" id="A0A1N6K1C8"/>
<evidence type="ECO:0000313" key="12">
    <source>
        <dbReference type="Proteomes" id="UP000184693"/>
    </source>
</evidence>
<dbReference type="Pfam" id="PF07670">
    <property type="entry name" value="Gate"/>
    <property type="match status" value="1"/>
</dbReference>
<feature type="domain" description="Concentrative nucleoside transporter N-terminal" evidence="8">
    <location>
        <begin position="8"/>
        <end position="81"/>
    </location>
</feature>
<feature type="transmembrane region" description="Helical" evidence="7">
    <location>
        <begin position="173"/>
        <end position="195"/>
    </location>
</feature>
<keyword evidence="4 7" id="KW-0812">Transmembrane</keyword>
<dbReference type="InterPro" id="IPR008276">
    <property type="entry name" value="C_nuclsd_transpt"/>
</dbReference>
<dbReference type="Pfam" id="PF01773">
    <property type="entry name" value="Nucleos_tra2_N"/>
    <property type="match status" value="1"/>
</dbReference>
<dbReference type="GO" id="GO:0015293">
    <property type="term" value="F:symporter activity"/>
    <property type="evidence" value="ECO:0007669"/>
    <property type="project" value="TreeGrafter"/>
</dbReference>
<evidence type="ECO:0000256" key="2">
    <source>
        <dbReference type="ARBA" id="ARBA00009033"/>
    </source>
</evidence>
<feature type="transmembrane region" description="Helical" evidence="7">
    <location>
        <begin position="266"/>
        <end position="287"/>
    </location>
</feature>
<proteinExistence type="inferred from homology"/>
<organism evidence="11 12">
    <name type="scientific">Paraburkholderia phenazinium</name>
    <dbReference type="NCBI Taxonomy" id="60549"/>
    <lineage>
        <taxon>Bacteria</taxon>
        <taxon>Pseudomonadati</taxon>
        <taxon>Pseudomonadota</taxon>
        <taxon>Betaproteobacteria</taxon>
        <taxon>Burkholderiales</taxon>
        <taxon>Burkholderiaceae</taxon>
        <taxon>Paraburkholderia</taxon>
    </lineage>
</organism>